<feature type="transmembrane region" description="Helical" evidence="1">
    <location>
        <begin position="101"/>
        <end position="120"/>
    </location>
</feature>
<evidence type="ECO:0000256" key="1">
    <source>
        <dbReference type="SAM" id="Phobius"/>
    </source>
</evidence>
<dbReference type="PANTHER" id="PTHR43592">
    <property type="entry name" value="CAAX AMINO TERMINAL PROTEASE"/>
    <property type="match status" value="1"/>
</dbReference>
<proteinExistence type="predicted"/>
<feature type="transmembrane region" description="Helical" evidence="1">
    <location>
        <begin position="201"/>
        <end position="226"/>
    </location>
</feature>
<gene>
    <name evidence="3" type="ORF">LCGC14_0094460</name>
</gene>
<keyword evidence="1" id="KW-0472">Membrane</keyword>
<feature type="transmembrane region" description="Helical" evidence="1">
    <location>
        <begin position="59"/>
        <end position="81"/>
    </location>
</feature>
<dbReference type="GO" id="GO:0004175">
    <property type="term" value="F:endopeptidase activity"/>
    <property type="evidence" value="ECO:0007669"/>
    <property type="project" value="UniProtKB-ARBA"/>
</dbReference>
<protein>
    <recommendedName>
        <fullName evidence="2">CAAX prenyl protease 2/Lysostaphin resistance protein A-like domain-containing protein</fullName>
    </recommendedName>
</protein>
<dbReference type="PANTHER" id="PTHR43592:SF15">
    <property type="entry name" value="CAAX AMINO TERMINAL PROTEASE FAMILY PROTEIN"/>
    <property type="match status" value="1"/>
</dbReference>
<accession>A0A0F9VED9</accession>
<evidence type="ECO:0000259" key="2">
    <source>
        <dbReference type="Pfam" id="PF02517"/>
    </source>
</evidence>
<keyword evidence="1" id="KW-0812">Transmembrane</keyword>
<dbReference type="AlphaFoldDB" id="A0A0F9VED9"/>
<name>A0A0F9VED9_9ZZZZ</name>
<organism evidence="3">
    <name type="scientific">marine sediment metagenome</name>
    <dbReference type="NCBI Taxonomy" id="412755"/>
    <lineage>
        <taxon>unclassified sequences</taxon>
        <taxon>metagenomes</taxon>
        <taxon>ecological metagenomes</taxon>
    </lineage>
</organism>
<feature type="transmembrane region" description="Helical" evidence="1">
    <location>
        <begin position="238"/>
        <end position="257"/>
    </location>
</feature>
<reference evidence="3" key="1">
    <citation type="journal article" date="2015" name="Nature">
        <title>Complex archaea that bridge the gap between prokaryotes and eukaryotes.</title>
        <authorList>
            <person name="Spang A."/>
            <person name="Saw J.H."/>
            <person name="Jorgensen S.L."/>
            <person name="Zaremba-Niedzwiedzka K."/>
            <person name="Martijn J."/>
            <person name="Lind A.E."/>
            <person name="van Eijk R."/>
            <person name="Schleper C."/>
            <person name="Guy L."/>
            <person name="Ettema T.J."/>
        </authorList>
    </citation>
    <scope>NUCLEOTIDE SEQUENCE</scope>
</reference>
<sequence length="301" mass="33072">MLAQTSAPATQPSSDSDLGPLLMVLVPAGILLGIVWLFRRIAYPRKVTLTRTPGRPNTLHPVVLVVLLGLLLLLWDASGWLWSNWFTGPPKSPGHYQQLVLTANTVQVLFLAICLAVAAVTFRHGLARGFGLTVRHWRYDLLRGVIAMLIALPICIGLKLATFAMIRWIYASDPQQIEQLTRAPGLMEALKALADLPAADAWRIAVVTAAVVLAPLSEEVFFRGLVQSSLRQVTGRPWVAIIVASGLFAYMHVEWVNRPALLALGLVLGYNYERTGRLMPAIVIHSLFNATFIANQLFQGE</sequence>
<dbReference type="InterPro" id="IPR003675">
    <property type="entry name" value="Rce1/LyrA-like_dom"/>
</dbReference>
<comment type="caution">
    <text evidence="3">The sequence shown here is derived from an EMBL/GenBank/DDBJ whole genome shotgun (WGS) entry which is preliminary data.</text>
</comment>
<dbReference type="GO" id="GO:0080120">
    <property type="term" value="P:CAAX-box protein maturation"/>
    <property type="evidence" value="ECO:0007669"/>
    <property type="project" value="UniProtKB-ARBA"/>
</dbReference>
<feature type="transmembrane region" description="Helical" evidence="1">
    <location>
        <begin position="141"/>
        <end position="170"/>
    </location>
</feature>
<dbReference type="EMBL" id="LAZR01000026">
    <property type="protein sequence ID" value="KKO03521.1"/>
    <property type="molecule type" value="Genomic_DNA"/>
</dbReference>
<dbReference type="Pfam" id="PF02517">
    <property type="entry name" value="Rce1-like"/>
    <property type="match status" value="1"/>
</dbReference>
<feature type="domain" description="CAAX prenyl protease 2/Lysostaphin resistance protein A-like" evidence="2">
    <location>
        <begin position="202"/>
        <end position="290"/>
    </location>
</feature>
<keyword evidence="1" id="KW-1133">Transmembrane helix</keyword>
<feature type="transmembrane region" description="Helical" evidence="1">
    <location>
        <begin position="277"/>
        <end position="298"/>
    </location>
</feature>
<evidence type="ECO:0000313" key="3">
    <source>
        <dbReference type="EMBL" id="KKO03521.1"/>
    </source>
</evidence>
<feature type="transmembrane region" description="Helical" evidence="1">
    <location>
        <begin position="20"/>
        <end position="38"/>
    </location>
</feature>